<sequence length="410" mass="42884">MSGGPPTISDVARHAGVSKATVSHVLNARVYVRPQTRDRVLAAIRALDYAPAETARSLTARKRSAPRADASVPRLTTVGYVSVDYVARIPRLPEREERLQARGILKSIGGPAANVAAIAAGVGGPWPVAASIITSIGADQESDWAAAELAARRVDLIASRERRQGRLDRALVLVEADGRRTIVNEPSSLAEVDVRRFVDETETDGLRWCLHLEGFQAPIQIEALREARRKGFRTSVQATGLPPDWTAANAEKLFASVDALFLHRETLAALPGCPETPDDALAWLAARAANAPAGAWPQVVTLTLGAQGAAVVTRQAGARRAPAPDVAMLDKTGAGDAFVGAFLALWLHDCAPLLCARVACAAGSLAGTSFGAQEIRPAAAELAALAGVGLSEQAVALASDPASSPNQVIA</sequence>
<dbReference type="SMART" id="SM00354">
    <property type="entry name" value="HTH_LACI"/>
    <property type="match status" value="1"/>
</dbReference>
<dbReference type="PANTHER" id="PTHR10584">
    <property type="entry name" value="SUGAR KINASE"/>
    <property type="match status" value="1"/>
</dbReference>
<dbReference type="Proteomes" id="UP000603912">
    <property type="component" value="Unassembled WGS sequence"/>
</dbReference>
<protein>
    <submittedName>
        <fullName evidence="4">Carbohydrate kinase</fullName>
    </submittedName>
</protein>
<keyword evidence="2 4" id="KW-0418">Kinase</keyword>
<organism evidence="4 5">
    <name type="scientific">Alsobacter metallidurans</name>
    <dbReference type="NCBI Taxonomy" id="340221"/>
    <lineage>
        <taxon>Bacteria</taxon>
        <taxon>Pseudomonadati</taxon>
        <taxon>Pseudomonadota</taxon>
        <taxon>Alphaproteobacteria</taxon>
        <taxon>Hyphomicrobiales</taxon>
        <taxon>Alsobacteraceae</taxon>
        <taxon>Alsobacter</taxon>
    </lineage>
</organism>
<dbReference type="InterPro" id="IPR010982">
    <property type="entry name" value="Lambda_DNA-bd_dom_sf"/>
</dbReference>
<keyword evidence="1" id="KW-0808">Transferase</keyword>
<evidence type="ECO:0000313" key="4">
    <source>
        <dbReference type="EMBL" id="GGH19343.1"/>
    </source>
</evidence>
<reference evidence="4" key="2">
    <citation type="submission" date="2020-09" db="EMBL/GenBank/DDBJ databases">
        <authorList>
            <person name="Sun Q."/>
            <person name="Zhou Y."/>
        </authorList>
    </citation>
    <scope>NUCLEOTIDE SEQUENCE</scope>
    <source>
        <strain evidence="4">CGMCC 1.12214</strain>
    </source>
</reference>
<dbReference type="GO" id="GO:0006355">
    <property type="term" value="P:regulation of DNA-templated transcription"/>
    <property type="evidence" value="ECO:0007669"/>
    <property type="project" value="InterPro"/>
</dbReference>
<dbReference type="PRINTS" id="PR00990">
    <property type="entry name" value="RIBOKINASE"/>
</dbReference>
<dbReference type="PANTHER" id="PTHR10584:SF167">
    <property type="entry name" value="PFKB DOMAIN PROTEIN"/>
    <property type="match status" value="1"/>
</dbReference>
<keyword evidence="5" id="KW-1185">Reference proteome</keyword>
<dbReference type="GO" id="GO:0006796">
    <property type="term" value="P:phosphate-containing compound metabolic process"/>
    <property type="evidence" value="ECO:0007669"/>
    <property type="project" value="UniProtKB-ARBA"/>
</dbReference>
<evidence type="ECO:0000256" key="2">
    <source>
        <dbReference type="ARBA" id="ARBA00022777"/>
    </source>
</evidence>
<comment type="caution">
    <text evidence="4">The sequence shown here is derived from an EMBL/GenBank/DDBJ whole genome shotgun (WGS) entry which is preliminary data.</text>
</comment>
<dbReference type="AlphaFoldDB" id="A0A917I7N6"/>
<feature type="domain" description="HTH lacI-type" evidence="3">
    <location>
        <begin position="6"/>
        <end position="60"/>
    </location>
</feature>
<dbReference type="Pfam" id="PF00356">
    <property type="entry name" value="LacI"/>
    <property type="match status" value="1"/>
</dbReference>
<dbReference type="PRINTS" id="PR00036">
    <property type="entry name" value="HTHLACI"/>
</dbReference>
<dbReference type="PROSITE" id="PS00356">
    <property type="entry name" value="HTH_LACI_1"/>
    <property type="match status" value="1"/>
</dbReference>
<evidence type="ECO:0000259" key="3">
    <source>
        <dbReference type="PROSITE" id="PS50932"/>
    </source>
</evidence>
<dbReference type="Pfam" id="PF00294">
    <property type="entry name" value="PfkB"/>
    <property type="match status" value="1"/>
</dbReference>
<dbReference type="InterPro" id="IPR011611">
    <property type="entry name" value="PfkB_dom"/>
</dbReference>
<dbReference type="InterPro" id="IPR000843">
    <property type="entry name" value="HTH_LacI"/>
</dbReference>
<dbReference type="EMBL" id="BMES01000002">
    <property type="protein sequence ID" value="GGH19343.1"/>
    <property type="molecule type" value="Genomic_DNA"/>
</dbReference>
<evidence type="ECO:0000313" key="5">
    <source>
        <dbReference type="Proteomes" id="UP000603912"/>
    </source>
</evidence>
<dbReference type="InterPro" id="IPR029056">
    <property type="entry name" value="Ribokinase-like"/>
</dbReference>
<proteinExistence type="predicted"/>
<dbReference type="GO" id="GO:0003677">
    <property type="term" value="F:DNA binding"/>
    <property type="evidence" value="ECO:0007669"/>
    <property type="project" value="InterPro"/>
</dbReference>
<dbReference type="InterPro" id="IPR002139">
    <property type="entry name" value="Ribo/fructo_kinase"/>
</dbReference>
<name>A0A917I7N6_9HYPH</name>
<evidence type="ECO:0000256" key="1">
    <source>
        <dbReference type="ARBA" id="ARBA00022679"/>
    </source>
</evidence>
<accession>A0A917I7N6</accession>
<dbReference type="PROSITE" id="PS50932">
    <property type="entry name" value="HTH_LACI_2"/>
    <property type="match status" value="1"/>
</dbReference>
<dbReference type="Gene3D" id="1.10.260.40">
    <property type="entry name" value="lambda repressor-like DNA-binding domains"/>
    <property type="match status" value="1"/>
</dbReference>
<dbReference type="GO" id="GO:0016301">
    <property type="term" value="F:kinase activity"/>
    <property type="evidence" value="ECO:0007669"/>
    <property type="project" value="UniProtKB-KW"/>
</dbReference>
<dbReference type="SUPFAM" id="SSF53613">
    <property type="entry name" value="Ribokinase-like"/>
    <property type="match status" value="1"/>
</dbReference>
<dbReference type="RefSeq" id="WP_188517837.1">
    <property type="nucleotide sequence ID" value="NZ_BMES01000002.1"/>
</dbReference>
<gene>
    <name evidence="4" type="ORF">GCM10007036_22170</name>
</gene>
<reference evidence="4" key="1">
    <citation type="journal article" date="2014" name="Int. J. Syst. Evol. Microbiol.">
        <title>Complete genome sequence of Corynebacterium casei LMG S-19264T (=DSM 44701T), isolated from a smear-ripened cheese.</title>
        <authorList>
            <consortium name="US DOE Joint Genome Institute (JGI-PGF)"/>
            <person name="Walter F."/>
            <person name="Albersmeier A."/>
            <person name="Kalinowski J."/>
            <person name="Ruckert C."/>
        </authorList>
    </citation>
    <scope>NUCLEOTIDE SEQUENCE</scope>
    <source>
        <strain evidence="4">CGMCC 1.12214</strain>
    </source>
</reference>
<dbReference type="SUPFAM" id="SSF47413">
    <property type="entry name" value="lambda repressor-like DNA-binding domains"/>
    <property type="match status" value="1"/>
</dbReference>
<dbReference type="Gene3D" id="3.40.1190.20">
    <property type="match status" value="1"/>
</dbReference>
<dbReference type="CDD" id="cd01392">
    <property type="entry name" value="HTH_LacI"/>
    <property type="match status" value="1"/>
</dbReference>